<comment type="caution">
    <text evidence="6">The sequence shown here is derived from an EMBL/GenBank/DDBJ whole genome shotgun (WGS) entry which is preliminary data.</text>
</comment>
<dbReference type="Pfam" id="PF23174">
    <property type="entry name" value="bHLH_ILI"/>
    <property type="match status" value="1"/>
</dbReference>
<evidence type="ECO:0000313" key="6">
    <source>
        <dbReference type="EMBL" id="KAJ0975240.1"/>
    </source>
</evidence>
<evidence type="ECO:0000313" key="7">
    <source>
        <dbReference type="Proteomes" id="UP001085076"/>
    </source>
</evidence>
<keyword evidence="4" id="KW-0804">Transcription</keyword>
<dbReference type="GO" id="GO:0046983">
    <property type="term" value="F:protein dimerization activity"/>
    <property type="evidence" value="ECO:0007669"/>
    <property type="project" value="InterPro"/>
</dbReference>
<dbReference type="PROSITE" id="PS50888">
    <property type="entry name" value="BHLH"/>
    <property type="match status" value="1"/>
</dbReference>
<keyword evidence="3" id="KW-0805">Transcription regulation</keyword>
<dbReference type="OrthoDB" id="988630at2759"/>
<evidence type="ECO:0000256" key="2">
    <source>
        <dbReference type="ARBA" id="ARBA00022604"/>
    </source>
</evidence>
<name>A0A9D5HG53_9LILI</name>
<reference evidence="6" key="2">
    <citation type="journal article" date="2022" name="Hortic Res">
        <title>The genome of Dioscorea zingiberensis sheds light on the biosynthesis, origin and evolution of the medicinally important diosgenin saponins.</title>
        <authorList>
            <person name="Li Y."/>
            <person name="Tan C."/>
            <person name="Li Z."/>
            <person name="Guo J."/>
            <person name="Li S."/>
            <person name="Chen X."/>
            <person name="Wang C."/>
            <person name="Dai X."/>
            <person name="Yang H."/>
            <person name="Song W."/>
            <person name="Hou L."/>
            <person name="Xu J."/>
            <person name="Tong Z."/>
            <person name="Xu A."/>
            <person name="Yuan X."/>
            <person name="Wang W."/>
            <person name="Yang Q."/>
            <person name="Chen L."/>
            <person name="Sun Z."/>
            <person name="Wang K."/>
            <person name="Pan B."/>
            <person name="Chen J."/>
            <person name="Bao Y."/>
            <person name="Liu F."/>
            <person name="Qi X."/>
            <person name="Gang D.R."/>
            <person name="Wen J."/>
            <person name="Li J."/>
        </authorList>
    </citation>
    <scope>NUCLEOTIDE SEQUENCE</scope>
    <source>
        <strain evidence="6">Dzin_1.0</strain>
    </source>
</reference>
<evidence type="ECO:0000256" key="4">
    <source>
        <dbReference type="ARBA" id="ARBA00023163"/>
    </source>
</evidence>
<dbReference type="GO" id="GO:0040008">
    <property type="term" value="P:regulation of growth"/>
    <property type="evidence" value="ECO:0007669"/>
    <property type="project" value="InterPro"/>
</dbReference>
<dbReference type="PANTHER" id="PTHR46446">
    <property type="entry name" value="TRANSCRIPTION FACTOR PRE"/>
    <property type="match status" value="1"/>
</dbReference>
<proteinExistence type="inferred from homology"/>
<dbReference type="Gene3D" id="4.10.280.10">
    <property type="entry name" value="Helix-loop-helix DNA-binding domain"/>
    <property type="match status" value="1"/>
</dbReference>
<protein>
    <recommendedName>
        <fullName evidence="5">BHLH domain-containing protein</fullName>
    </recommendedName>
</protein>
<dbReference type="SUPFAM" id="SSF47459">
    <property type="entry name" value="HLH, helix-loop-helix DNA-binding domain"/>
    <property type="match status" value="1"/>
</dbReference>
<sequence>MSSRRSRSSESSSSSRITEEQVIDLISKLQALLPQPQTPSTTDRVSSAAKVLQETCSYIRNLQNEVHDLSEKLAEFLAETEETNSAQAALIRTLLLM</sequence>
<dbReference type="GO" id="GO:0006355">
    <property type="term" value="P:regulation of DNA-templated transcription"/>
    <property type="evidence" value="ECO:0007669"/>
    <property type="project" value="InterPro"/>
</dbReference>
<gene>
    <name evidence="6" type="ORF">J5N97_017205</name>
</gene>
<comment type="similarity">
    <text evidence="1">Belongs to the bHLH protein family.</text>
</comment>
<dbReference type="InterPro" id="IPR044293">
    <property type="entry name" value="PRE"/>
</dbReference>
<reference evidence="6" key="1">
    <citation type="submission" date="2021-03" db="EMBL/GenBank/DDBJ databases">
        <authorList>
            <person name="Li Z."/>
            <person name="Yang C."/>
        </authorList>
    </citation>
    <scope>NUCLEOTIDE SEQUENCE</scope>
    <source>
        <strain evidence="6">Dzin_1.0</strain>
        <tissue evidence="6">Leaf</tissue>
    </source>
</reference>
<dbReference type="AlphaFoldDB" id="A0A9D5HG53"/>
<dbReference type="InterPro" id="IPR011598">
    <property type="entry name" value="bHLH_dom"/>
</dbReference>
<keyword evidence="7" id="KW-1185">Reference proteome</keyword>
<dbReference type="EMBL" id="JAGGNH010000004">
    <property type="protein sequence ID" value="KAJ0975240.1"/>
    <property type="molecule type" value="Genomic_DNA"/>
</dbReference>
<dbReference type="InterPro" id="IPR036638">
    <property type="entry name" value="HLH_DNA-bd_sf"/>
</dbReference>
<dbReference type="Proteomes" id="UP001085076">
    <property type="component" value="Miscellaneous, Linkage group lg04"/>
</dbReference>
<evidence type="ECO:0000259" key="5">
    <source>
        <dbReference type="PROSITE" id="PS50888"/>
    </source>
</evidence>
<accession>A0A9D5HG53</accession>
<feature type="domain" description="BHLH" evidence="5">
    <location>
        <begin position="6"/>
        <end position="62"/>
    </location>
</feature>
<dbReference type="PANTHER" id="PTHR46446:SF38">
    <property type="entry name" value="TRANSCRIPTION FACTOR ILI6"/>
    <property type="match status" value="1"/>
</dbReference>
<organism evidence="6 7">
    <name type="scientific">Dioscorea zingiberensis</name>
    <dbReference type="NCBI Taxonomy" id="325984"/>
    <lineage>
        <taxon>Eukaryota</taxon>
        <taxon>Viridiplantae</taxon>
        <taxon>Streptophyta</taxon>
        <taxon>Embryophyta</taxon>
        <taxon>Tracheophyta</taxon>
        <taxon>Spermatophyta</taxon>
        <taxon>Magnoliopsida</taxon>
        <taxon>Liliopsida</taxon>
        <taxon>Dioscoreales</taxon>
        <taxon>Dioscoreaceae</taxon>
        <taxon>Dioscorea</taxon>
    </lineage>
</organism>
<evidence type="ECO:0000256" key="1">
    <source>
        <dbReference type="ARBA" id="ARBA00005510"/>
    </source>
</evidence>
<keyword evidence="2" id="KW-0341">Growth regulation</keyword>
<evidence type="ECO:0000256" key="3">
    <source>
        <dbReference type="ARBA" id="ARBA00023015"/>
    </source>
</evidence>